<keyword evidence="4 5" id="KW-0472">Membrane</keyword>
<dbReference type="KEGG" id="spar:SPRG_04192"/>
<dbReference type="STRING" id="695850.A0A067CJT5"/>
<dbReference type="InterPro" id="IPR018499">
    <property type="entry name" value="Tetraspanin/Peripherin"/>
</dbReference>
<organism evidence="6 7">
    <name type="scientific">Saprolegnia parasitica (strain CBS 223.65)</name>
    <dbReference type="NCBI Taxonomy" id="695850"/>
    <lineage>
        <taxon>Eukaryota</taxon>
        <taxon>Sar</taxon>
        <taxon>Stramenopiles</taxon>
        <taxon>Oomycota</taxon>
        <taxon>Saprolegniomycetes</taxon>
        <taxon>Saprolegniales</taxon>
        <taxon>Saprolegniaceae</taxon>
        <taxon>Saprolegnia</taxon>
    </lineage>
</organism>
<comment type="subcellular location">
    <subcellularLocation>
        <location evidence="1">Membrane</location>
        <topology evidence="1">Multi-pass membrane protein</topology>
    </subcellularLocation>
</comment>
<dbReference type="GeneID" id="24126657"/>
<dbReference type="OrthoDB" id="71600at2759"/>
<evidence type="ECO:0000256" key="1">
    <source>
        <dbReference type="ARBA" id="ARBA00004141"/>
    </source>
</evidence>
<evidence type="ECO:0000256" key="3">
    <source>
        <dbReference type="ARBA" id="ARBA00022989"/>
    </source>
</evidence>
<keyword evidence="7" id="KW-1185">Reference proteome</keyword>
<dbReference type="Pfam" id="PF00335">
    <property type="entry name" value="Tetraspanin"/>
    <property type="match status" value="1"/>
</dbReference>
<reference evidence="6 7" key="1">
    <citation type="journal article" date="2013" name="PLoS Genet.">
        <title>Distinctive expansion of potential virulence genes in the genome of the oomycete fish pathogen Saprolegnia parasitica.</title>
        <authorList>
            <person name="Jiang R.H."/>
            <person name="de Bruijn I."/>
            <person name="Haas B.J."/>
            <person name="Belmonte R."/>
            <person name="Lobach L."/>
            <person name="Christie J."/>
            <person name="van den Ackerveken G."/>
            <person name="Bottin A."/>
            <person name="Bulone V."/>
            <person name="Diaz-Moreno S.M."/>
            <person name="Dumas B."/>
            <person name="Fan L."/>
            <person name="Gaulin E."/>
            <person name="Govers F."/>
            <person name="Grenville-Briggs L.J."/>
            <person name="Horner N.R."/>
            <person name="Levin J.Z."/>
            <person name="Mammella M."/>
            <person name="Meijer H.J."/>
            <person name="Morris P."/>
            <person name="Nusbaum C."/>
            <person name="Oome S."/>
            <person name="Phillips A.J."/>
            <person name="van Rooyen D."/>
            <person name="Rzeszutek E."/>
            <person name="Saraiva M."/>
            <person name="Secombes C.J."/>
            <person name="Seidl M.F."/>
            <person name="Snel B."/>
            <person name="Stassen J.H."/>
            <person name="Sykes S."/>
            <person name="Tripathy S."/>
            <person name="van den Berg H."/>
            <person name="Vega-Arreguin J.C."/>
            <person name="Wawra S."/>
            <person name="Young S.K."/>
            <person name="Zeng Q."/>
            <person name="Dieguez-Uribeondo J."/>
            <person name="Russ C."/>
            <person name="Tyler B.M."/>
            <person name="van West P."/>
        </authorList>
    </citation>
    <scope>NUCLEOTIDE SEQUENCE [LARGE SCALE GENOMIC DNA]</scope>
    <source>
        <strain evidence="6 7">CBS 223.65</strain>
    </source>
</reference>
<name>A0A067CJT5_SAPPC</name>
<dbReference type="GO" id="GO:0016020">
    <property type="term" value="C:membrane"/>
    <property type="evidence" value="ECO:0007669"/>
    <property type="project" value="UniProtKB-SubCell"/>
</dbReference>
<gene>
    <name evidence="6" type="ORF">SPRG_04192</name>
</gene>
<sequence length="79" mass="8724">MLLTAFLGLVGAIKRQKCLLYTYAFFVFVALVVFVLIMITGFAGTSTVNKWDDATFPADDAETSVAEAFDSTFCRVMPR</sequence>
<dbReference type="AlphaFoldDB" id="A0A067CJT5"/>
<evidence type="ECO:0000256" key="5">
    <source>
        <dbReference type="SAM" id="Phobius"/>
    </source>
</evidence>
<evidence type="ECO:0000313" key="6">
    <source>
        <dbReference type="EMBL" id="KDO31004.1"/>
    </source>
</evidence>
<keyword evidence="3 5" id="KW-1133">Transmembrane helix</keyword>
<protein>
    <submittedName>
        <fullName evidence="6">Uncharacterized protein</fullName>
    </submittedName>
</protein>
<evidence type="ECO:0000313" key="7">
    <source>
        <dbReference type="Proteomes" id="UP000030745"/>
    </source>
</evidence>
<evidence type="ECO:0000256" key="4">
    <source>
        <dbReference type="ARBA" id="ARBA00023136"/>
    </source>
</evidence>
<dbReference type="VEuPathDB" id="FungiDB:SPRG_04192"/>
<evidence type="ECO:0000256" key="2">
    <source>
        <dbReference type="ARBA" id="ARBA00022692"/>
    </source>
</evidence>
<feature type="transmembrane region" description="Helical" evidence="5">
    <location>
        <begin position="25"/>
        <end position="43"/>
    </location>
</feature>
<dbReference type="EMBL" id="KK583199">
    <property type="protein sequence ID" value="KDO31004.1"/>
    <property type="molecule type" value="Genomic_DNA"/>
</dbReference>
<accession>A0A067CJT5</accession>
<dbReference type="RefSeq" id="XP_012198187.1">
    <property type="nucleotide sequence ID" value="XM_012342797.1"/>
</dbReference>
<dbReference type="Proteomes" id="UP000030745">
    <property type="component" value="Unassembled WGS sequence"/>
</dbReference>
<keyword evidence="2 5" id="KW-0812">Transmembrane</keyword>
<proteinExistence type="predicted"/>